<comment type="pathway">
    <text evidence="1">Carbohydrate degradation; glycolysis; D-glyceraldehyde 3-phosphate and glycerone phosphate from D-glucose: step 1/4.</text>
</comment>
<organism evidence="8 9">
    <name type="scientific">Funneliformis caledonium</name>
    <dbReference type="NCBI Taxonomy" id="1117310"/>
    <lineage>
        <taxon>Eukaryota</taxon>
        <taxon>Fungi</taxon>
        <taxon>Fungi incertae sedis</taxon>
        <taxon>Mucoromycota</taxon>
        <taxon>Glomeromycotina</taxon>
        <taxon>Glomeromycetes</taxon>
        <taxon>Glomerales</taxon>
        <taxon>Glomeraceae</taxon>
        <taxon>Funneliformis</taxon>
    </lineage>
</organism>
<name>A0A9N9EUJ2_9GLOM</name>
<dbReference type="PANTHER" id="PTHR19443:SF16">
    <property type="entry name" value="HEXOKINASE TYPE 1-RELATED"/>
    <property type="match status" value="1"/>
</dbReference>
<evidence type="ECO:0000313" key="9">
    <source>
        <dbReference type="Proteomes" id="UP000789570"/>
    </source>
</evidence>
<feature type="non-terminal residue" evidence="8">
    <location>
        <position position="179"/>
    </location>
</feature>
<dbReference type="GO" id="GO:0005829">
    <property type="term" value="C:cytosol"/>
    <property type="evidence" value="ECO:0007669"/>
    <property type="project" value="TreeGrafter"/>
</dbReference>
<feature type="domain" description="Hexokinase N-terminal" evidence="7">
    <location>
        <begin position="9"/>
        <end position="179"/>
    </location>
</feature>
<dbReference type="SUPFAM" id="SSF53067">
    <property type="entry name" value="Actin-like ATPase domain"/>
    <property type="match status" value="1"/>
</dbReference>
<gene>
    <name evidence="8" type="ORF">FCALED_LOCUS12939</name>
</gene>
<dbReference type="GO" id="GO:0005536">
    <property type="term" value="F:D-glucose binding"/>
    <property type="evidence" value="ECO:0007669"/>
    <property type="project" value="InterPro"/>
</dbReference>
<dbReference type="AlphaFoldDB" id="A0A9N9EUJ2"/>
<dbReference type="GO" id="GO:0005524">
    <property type="term" value="F:ATP binding"/>
    <property type="evidence" value="ECO:0007669"/>
    <property type="project" value="UniProtKB-UniRule"/>
</dbReference>
<dbReference type="EC" id="2.7.1.-" evidence="6"/>
<keyword evidence="9" id="KW-1185">Reference proteome</keyword>
<dbReference type="GO" id="GO:0006096">
    <property type="term" value="P:glycolytic process"/>
    <property type="evidence" value="ECO:0007669"/>
    <property type="project" value="UniProtKB-KW"/>
</dbReference>
<evidence type="ECO:0000256" key="1">
    <source>
        <dbReference type="ARBA" id="ARBA00004888"/>
    </source>
</evidence>
<evidence type="ECO:0000256" key="4">
    <source>
        <dbReference type="ARBA" id="ARBA00044613"/>
    </source>
</evidence>
<sequence>MDEPTPSLVELEKQTAFGKRELEEILNGFSRSFRHGLDKDENTMIPSFVCRLPTGTETGTYLALDLGGTNLRVAAVTLLGDGKTEIEHKQYPIPEELKNGDAESFFNWIADGTKSLLDLPGVKAKIADKELYMGVTFSFPIKQTNIDKGKVMKMGKSFNVSGLVDHDVIELLRDAFDRQ</sequence>
<evidence type="ECO:0000259" key="7">
    <source>
        <dbReference type="Pfam" id="PF00349"/>
    </source>
</evidence>
<dbReference type="GO" id="GO:0004340">
    <property type="term" value="F:glucokinase activity"/>
    <property type="evidence" value="ECO:0007669"/>
    <property type="project" value="TreeGrafter"/>
</dbReference>
<protein>
    <recommendedName>
        <fullName evidence="6">Phosphotransferase</fullName>
        <ecNumber evidence="6">2.7.1.-</ecNumber>
    </recommendedName>
</protein>
<evidence type="ECO:0000313" key="8">
    <source>
        <dbReference type="EMBL" id="CAG8690568.1"/>
    </source>
</evidence>
<dbReference type="CDD" id="cd24000">
    <property type="entry name" value="ASKHA_NBD_HK"/>
    <property type="match status" value="1"/>
</dbReference>
<keyword evidence="3 6" id="KW-0324">Glycolysis</keyword>
<dbReference type="OrthoDB" id="419537at2759"/>
<dbReference type="Pfam" id="PF00349">
    <property type="entry name" value="Hexokinase_1"/>
    <property type="match status" value="1"/>
</dbReference>
<comment type="similarity">
    <text evidence="6">Belongs to the hexokinase family.</text>
</comment>
<dbReference type="InterPro" id="IPR043129">
    <property type="entry name" value="ATPase_NBD"/>
</dbReference>
<dbReference type="GO" id="GO:0008865">
    <property type="term" value="F:fructokinase activity"/>
    <property type="evidence" value="ECO:0007669"/>
    <property type="project" value="TreeGrafter"/>
</dbReference>
<reference evidence="8" key="1">
    <citation type="submission" date="2021-06" db="EMBL/GenBank/DDBJ databases">
        <authorList>
            <person name="Kallberg Y."/>
            <person name="Tangrot J."/>
            <person name="Rosling A."/>
        </authorList>
    </citation>
    <scope>NUCLEOTIDE SEQUENCE</scope>
    <source>
        <strain evidence="8">UK204</strain>
    </source>
</reference>
<comment type="catalytic activity">
    <reaction evidence="5">
        <text>D-fructose + ATP = D-fructose 6-phosphate + ADP + H(+)</text>
        <dbReference type="Rhea" id="RHEA:16125"/>
        <dbReference type="ChEBI" id="CHEBI:15378"/>
        <dbReference type="ChEBI" id="CHEBI:30616"/>
        <dbReference type="ChEBI" id="CHEBI:37721"/>
        <dbReference type="ChEBI" id="CHEBI:61527"/>
        <dbReference type="ChEBI" id="CHEBI:456216"/>
        <dbReference type="EC" id="2.7.1.1"/>
    </reaction>
    <physiologicalReaction direction="left-to-right" evidence="5">
        <dbReference type="Rhea" id="RHEA:16126"/>
    </physiologicalReaction>
</comment>
<evidence type="ECO:0000256" key="5">
    <source>
        <dbReference type="ARBA" id="ARBA00047905"/>
    </source>
</evidence>
<dbReference type="Proteomes" id="UP000789570">
    <property type="component" value="Unassembled WGS sequence"/>
</dbReference>
<comment type="pathway">
    <text evidence="2">Carbohydrate metabolism; hexose metabolism.</text>
</comment>
<dbReference type="PRINTS" id="PR00475">
    <property type="entry name" value="HEXOKINASE"/>
</dbReference>
<comment type="catalytic activity">
    <reaction evidence="4">
        <text>a D-hexose + ATP = a D-hexose 6-phosphate + ADP + H(+)</text>
        <dbReference type="Rhea" id="RHEA:22740"/>
        <dbReference type="ChEBI" id="CHEBI:4194"/>
        <dbReference type="ChEBI" id="CHEBI:15378"/>
        <dbReference type="ChEBI" id="CHEBI:30616"/>
        <dbReference type="ChEBI" id="CHEBI:229467"/>
        <dbReference type="ChEBI" id="CHEBI:456216"/>
        <dbReference type="EC" id="2.7.1.1"/>
    </reaction>
    <physiologicalReaction direction="left-to-right" evidence="4">
        <dbReference type="Rhea" id="RHEA:22741"/>
    </physiologicalReaction>
</comment>
<dbReference type="PANTHER" id="PTHR19443">
    <property type="entry name" value="HEXOKINASE"/>
    <property type="match status" value="1"/>
</dbReference>
<dbReference type="GO" id="GO:0005739">
    <property type="term" value="C:mitochondrion"/>
    <property type="evidence" value="ECO:0007669"/>
    <property type="project" value="TreeGrafter"/>
</dbReference>
<dbReference type="GO" id="GO:0006006">
    <property type="term" value="P:glucose metabolic process"/>
    <property type="evidence" value="ECO:0007669"/>
    <property type="project" value="TreeGrafter"/>
</dbReference>
<evidence type="ECO:0000256" key="2">
    <source>
        <dbReference type="ARBA" id="ARBA00005028"/>
    </source>
</evidence>
<dbReference type="InterPro" id="IPR001312">
    <property type="entry name" value="Hexokinase"/>
</dbReference>
<dbReference type="InterPro" id="IPR022672">
    <property type="entry name" value="Hexokinase_N"/>
</dbReference>
<keyword evidence="6" id="KW-0418">Kinase</keyword>
<dbReference type="GO" id="GO:0001678">
    <property type="term" value="P:intracellular glucose homeostasis"/>
    <property type="evidence" value="ECO:0007669"/>
    <property type="project" value="InterPro"/>
</dbReference>
<dbReference type="Gene3D" id="3.30.420.40">
    <property type="match status" value="1"/>
</dbReference>
<comment type="caution">
    <text evidence="8">The sequence shown here is derived from an EMBL/GenBank/DDBJ whole genome shotgun (WGS) entry which is preliminary data.</text>
</comment>
<evidence type="ECO:0000256" key="6">
    <source>
        <dbReference type="RuleBase" id="RU362007"/>
    </source>
</evidence>
<dbReference type="PROSITE" id="PS51748">
    <property type="entry name" value="HEXOKINASE_2"/>
    <property type="match status" value="1"/>
</dbReference>
<dbReference type="EMBL" id="CAJVPQ010006898">
    <property type="protein sequence ID" value="CAG8690568.1"/>
    <property type="molecule type" value="Genomic_DNA"/>
</dbReference>
<keyword evidence="6" id="KW-0067">ATP-binding</keyword>
<keyword evidence="6" id="KW-0808">Transferase</keyword>
<keyword evidence="6" id="KW-0547">Nucleotide-binding</keyword>
<proteinExistence type="inferred from homology"/>
<accession>A0A9N9EUJ2</accession>
<evidence type="ECO:0000256" key="3">
    <source>
        <dbReference type="ARBA" id="ARBA00023152"/>
    </source>
</evidence>